<proteinExistence type="predicted"/>
<reference evidence="2 3" key="1">
    <citation type="submission" date="2024-11" db="EMBL/GenBank/DDBJ databases">
        <title>A near-complete genome assembly of Cinchona calisaya.</title>
        <authorList>
            <person name="Lian D.C."/>
            <person name="Zhao X.W."/>
            <person name="Wei L."/>
        </authorList>
    </citation>
    <scope>NUCLEOTIDE SEQUENCE [LARGE SCALE GENOMIC DNA]</scope>
    <source>
        <tissue evidence="2">Nenye</tissue>
    </source>
</reference>
<keyword evidence="3" id="KW-1185">Reference proteome</keyword>
<feature type="region of interest" description="Disordered" evidence="1">
    <location>
        <begin position="108"/>
        <end position="128"/>
    </location>
</feature>
<gene>
    <name evidence="2" type="ORF">ACH5RR_033957</name>
</gene>
<dbReference type="Proteomes" id="UP001630127">
    <property type="component" value="Unassembled WGS sequence"/>
</dbReference>
<protein>
    <submittedName>
        <fullName evidence="2">Uncharacterized protein</fullName>
    </submittedName>
</protein>
<evidence type="ECO:0000256" key="1">
    <source>
        <dbReference type="SAM" id="MobiDB-lite"/>
    </source>
</evidence>
<evidence type="ECO:0000313" key="3">
    <source>
        <dbReference type="Proteomes" id="UP001630127"/>
    </source>
</evidence>
<dbReference type="EMBL" id="JBJUIK010000014">
    <property type="protein sequence ID" value="KAL3504116.1"/>
    <property type="molecule type" value="Genomic_DNA"/>
</dbReference>
<comment type="caution">
    <text evidence="2">The sequence shown here is derived from an EMBL/GenBank/DDBJ whole genome shotgun (WGS) entry which is preliminary data.</text>
</comment>
<dbReference type="AlphaFoldDB" id="A0ABD2YBP7"/>
<organism evidence="2 3">
    <name type="scientific">Cinchona calisaya</name>
    <dbReference type="NCBI Taxonomy" id="153742"/>
    <lineage>
        <taxon>Eukaryota</taxon>
        <taxon>Viridiplantae</taxon>
        <taxon>Streptophyta</taxon>
        <taxon>Embryophyta</taxon>
        <taxon>Tracheophyta</taxon>
        <taxon>Spermatophyta</taxon>
        <taxon>Magnoliopsida</taxon>
        <taxon>eudicotyledons</taxon>
        <taxon>Gunneridae</taxon>
        <taxon>Pentapetalae</taxon>
        <taxon>asterids</taxon>
        <taxon>lamiids</taxon>
        <taxon>Gentianales</taxon>
        <taxon>Rubiaceae</taxon>
        <taxon>Cinchonoideae</taxon>
        <taxon>Cinchoneae</taxon>
        <taxon>Cinchona</taxon>
    </lineage>
</organism>
<accession>A0ABD2YBP7</accession>
<sequence length="128" mass="14872">MVRVGENGESIGFDSENDHPSQEELLNFLAKNNEDLTQVIKFRQVPIPGMGLMPGMILICHEESGMQNNRRHETEGCTDPAKEIKAAIKKDELDQFIKNKRHVGDKYDRYDWDKRQEKGDKDDTWQPR</sequence>
<evidence type="ECO:0000313" key="2">
    <source>
        <dbReference type="EMBL" id="KAL3504116.1"/>
    </source>
</evidence>
<name>A0ABD2YBP7_9GENT</name>